<comment type="caution">
    <text evidence="5">The sequence shown here is derived from an EMBL/GenBank/DDBJ whole genome shotgun (WGS) entry which is preliminary data.</text>
</comment>
<dbReference type="GO" id="GO:0003700">
    <property type="term" value="F:DNA-binding transcription factor activity"/>
    <property type="evidence" value="ECO:0007669"/>
    <property type="project" value="InterPro"/>
</dbReference>
<dbReference type="PROSITE" id="PS00041">
    <property type="entry name" value="HTH_ARAC_FAMILY_1"/>
    <property type="match status" value="1"/>
</dbReference>
<keyword evidence="1" id="KW-0805">Transcription regulation</keyword>
<dbReference type="SMART" id="SM00342">
    <property type="entry name" value="HTH_ARAC"/>
    <property type="match status" value="1"/>
</dbReference>
<dbReference type="InterPro" id="IPR003313">
    <property type="entry name" value="AraC-bd"/>
</dbReference>
<dbReference type="Pfam" id="PF12833">
    <property type="entry name" value="HTH_18"/>
    <property type="match status" value="1"/>
</dbReference>
<dbReference type="InterPro" id="IPR009057">
    <property type="entry name" value="Homeodomain-like_sf"/>
</dbReference>
<reference evidence="5 6" key="1">
    <citation type="journal article" date="2015" name="Genome Announc.">
        <title>Expanding the biotechnology potential of lactobacilli through comparative genomics of 213 strains and associated genera.</title>
        <authorList>
            <person name="Sun Z."/>
            <person name="Harris H.M."/>
            <person name="McCann A."/>
            <person name="Guo C."/>
            <person name="Argimon S."/>
            <person name="Zhang W."/>
            <person name="Yang X."/>
            <person name="Jeffery I.B."/>
            <person name="Cooney J.C."/>
            <person name="Kagawa T.F."/>
            <person name="Liu W."/>
            <person name="Song Y."/>
            <person name="Salvetti E."/>
            <person name="Wrobel A."/>
            <person name="Rasinkangas P."/>
            <person name="Parkhill J."/>
            <person name="Rea M.C."/>
            <person name="O'Sullivan O."/>
            <person name="Ritari J."/>
            <person name="Douillard F.P."/>
            <person name="Paul Ross R."/>
            <person name="Yang R."/>
            <person name="Briner A.E."/>
            <person name="Felis G.E."/>
            <person name="de Vos W.M."/>
            <person name="Barrangou R."/>
            <person name="Klaenhammer T.R."/>
            <person name="Caufield P.W."/>
            <person name="Cui Y."/>
            <person name="Zhang H."/>
            <person name="O'Toole P.W."/>
        </authorList>
    </citation>
    <scope>NUCLEOTIDE SEQUENCE [LARGE SCALE GENOMIC DNA]</scope>
    <source>
        <strain evidence="5 6">DSM 13238</strain>
    </source>
</reference>
<organism evidence="5 6">
    <name type="scientific">Companilactobacillus paralimentarius DSM 13238 = JCM 10415</name>
    <dbReference type="NCBI Taxonomy" id="1122151"/>
    <lineage>
        <taxon>Bacteria</taxon>
        <taxon>Bacillati</taxon>
        <taxon>Bacillota</taxon>
        <taxon>Bacilli</taxon>
        <taxon>Lactobacillales</taxon>
        <taxon>Lactobacillaceae</taxon>
        <taxon>Companilactobacillus</taxon>
    </lineage>
</organism>
<keyword evidence="3" id="KW-0804">Transcription</keyword>
<evidence type="ECO:0000313" key="5">
    <source>
        <dbReference type="EMBL" id="KRL30686.1"/>
    </source>
</evidence>
<dbReference type="OrthoDB" id="185320at2"/>
<dbReference type="PANTHER" id="PTHR43280">
    <property type="entry name" value="ARAC-FAMILY TRANSCRIPTIONAL REGULATOR"/>
    <property type="match status" value="1"/>
</dbReference>
<accession>A0A0R1PEM4</accession>
<dbReference type="Gene3D" id="1.10.10.60">
    <property type="entry name" value="Homeodomain-like"/>
    <property type="match status" value="2"/>
</dbReference>
<protein>
    <submittedName>
        <fullName evidence="5">Two-component sensor response regulator</fullName>
    </submittedName>
</protein>
<evidence type="ECO:0000256" key="1">
    <source>
        <dbReference type="ARBA" id="ARBA00023015"/>
    </source>
</evidence>
<dbReference type="PATRIC" id="fig|1122151.5.peg.98"/>
<dbReference type="SUPFAM" id="SSF51215">
    <property type="entry name" value="Regulatory protein AraC"/>
    <property type="match status" value="1"/>
</dbReference>
<evidence type="ECO:0000259" key="4">
    <source>
        <dbReference type="PROSITE" id="PS01124"/>
    </source>
</evidence>
<name>A0A0R1PEM4_9LACO</name>
<dbReference type="EMBL" id="AZES01000082">
    <property type="protein sequence ID" value="KRL30686.1"/>
    <property type="molecule type" value="Genomic_DNA"/>
</dbReference>
<sequence>MLAKYNILKVNSMRYSFKAKDRSLPLYVDSIGYKWRQENVSRPKGYNYVHWLQTYSGTGIVNIEGRTIELKENQGILINQNIPHAYHSKNGLWITDYFSFGGLLISEITKVLGIQDYLYIETPESKLKNFIEVHHKEFKENNRLAIYESSTLVYEFMLLIKKYCVVNPHNYQMNKKIIDPILQLIRESYQQNLTNNDFVKLTNYSLQYILEAFRTNYGSSPHQILIDYRIKMAKELLLNEPELSIDEIGQKVGFNTNSYFISMFKRGEKVTPGKFRGLYR</sequence>
<dbReference type="Proteomes" id="UP000051908">
    <property type="component" value="Unassembled WGS sequence"/>
</dbReference>
<proteinExistence type="predicted"/>
<dbReference type="InterPro" id="IPR037923">
    <property type="entry name" value="HTH-like"/>
</dbReference>
<feature type="domain" description="HTH araC/xylS-type" evidence="4">
    <location>
        <begin position="179"/>
        <end position="278"/>
    </location>
</feature>
<gene>
    <name evidence="5" type="ORF">FD33_GL000096</name>
</gene>
<evidence type="ECO:0000313" key="6">
    <source>
        <dbReference type="Proteomes" id="UP000051908"/>
    </source>
</evidence>
<dbReference type="SUPFAM" id="SSF46689">
    <property type="entry name" value="Homeodomain-like"/>
    <property type="match status" value="1"/>
</dbReference>
<dbReference type="PANTHER" id="PTHR43280:SF28">
    <property type="entry name" value="HTH-TYPE TRANSCRIPTIONAL ACTIVATOR RHAS"/>
    <property type="match status" value="1"/>
</dbReference>
<evidence type="ECO:0000256" key="3">
    <source>
        <dbReference type="ARBA" id="ARBA00023163"/>
    </source>
</evidence>
<keyword evidence="6" id="KW-1185">Reference proteome</keyword>
<keyword evidence="2" id="KW-0238">DNA-binding</keyword>
<evidence type="ECO:0000256" key="2">
    <source>
        <dbReference type="ARBA" id="ARBA00023125"/>
    </source>
</evidence>
<dbReference type="InterPro" id="IPR018060">
    <property type="entry name" value="HTH_AraC"/>
</dbReference>
<dbReference type="PROSITE" id="PS01124">
    <property type="entry name" value="HTH_ARAC_FAMILY_2"/>
    <property type="match status" value="1"/>
</dbReference>
<dbReference type="Pfam" id="PF02311">
    <property type="entry name" value="AraC_binding"/>
    <property type="match status" value="1"/>
</dbReference>
<dbReference type="GO" id="GO:0043565">
    <property type="term" value="F:sequence-specific DNA binding"/>
    <property type="evidence" value="ECO:0007669"/>
    <property type="project" value="InterPro"/>
</dbReference>
<dbReference type="AlphaFoldDB" id="A0A0R1PEM4"/>
<dbReference type="InterPro" id="IPR018062">
    <property type="entry name" value="HTH_AraC-typ_CS"/>
</dbReference>